<accession>A0A2H9VSI1</accession>
<dbReference type="Proteomes" id="UP000242687">
    <property type="component" value="Unassembled WGS sequence"/>
</dbReference>
<keyword evidence="7" id="KW-1185">Reference proteome</keyword>
<sequence length="929" mass="103219">MKITIASIILFFGLILSCAAQTTFNVKGVAVDTTDNNKVRATVTVINAKDSILIKFTRGNADGSFMLDGLTAGKFSLWVTHPDYADYTEKFTLDAANPTHDFKQIKLLLKERILQEVKIKGAPIELKIKGDTSEFNARAYVIQPNDKVEDLLKQVQGMTVDKDGKITFKGEQIKKILVDGEEFFGDDPLLVTKNLRADMVDKLQVYDKKSDQATLTGIDDGSRVKTLNVKLREDKKNGLFGKVSAGVGNSGFYNGQAMVNKFKGDYKFSAYGTTANNGINGLGYDDASRLGTNSSTLVVFDDGSSGYMSNRDEIDNSYYGGNGFPSARTGGFHYDTKWNEKKQSINTNYKIGVLALTNNINSISQQILPTTNTDPADNVINRSSDRNSYNHTFRQRGDVTFQSNPNASTSLKLAVDGTFKDIENYSSSVSTVANGAGKLLTRETQTQSENGKQKAFNASFLYSKKFTNPNRVFSWNVSESYNESNATIQFYSNIFSPAKTPADSVIDQSKPTRLSSSVLNSNITYNEPLTKTLSLGLNYGLGLNNSLSDRASFNKSGTGEYDILDTKFSNNYKFNQTLNQLGAIFNYKSTDTKTTLSFGTRASSVNFKQIDQYTNNIYKRSFINWSPQARFQHKMAPSEYVTVQYNGSNSQPSIDQIQPIRINTNPLYIVVGNPNLGPSFRHNISASYNMSQEISGKSLYISGSYSLVVNNLISKVDVDNNGRTVSQAVNLTDKSPMNYRVYAQMGRKFGIVNTSLTLQTYGNTSYSYTNNALNQSKNTTYEITGSLNLYKANKYSISVDGGPSYTFNTQSLQSFNSYNSAGANAYAYFSLYLPGKFQLSTDFQYYYQAAIKDAPAVNRPMLSASIHKNFLKNESLKFSITGNNLFNRDQNFRSIMPNGFNQSNYASIRRYFMVTLSWDFTKFGTTSTN</sequence>
<dbReference type="Gene3D" id="2.60.40.1120">
    <property type="entry name" value="Carboxypeptidase-like, regulatory domain"/>
    <property type="match status" value="1"/>
</dbReference>
<evidence type="ECO:0000256" key="4">
    <source>
        <dbReference type="SAM" id="SignalP"/>
    </source>
</evidence>
<dbReference type="RefSeq" id="WP_100340023.1">
    <property type="nucleotide sequence ID" value="NZ_PGFJ01000001.1"/>
</dbReference>
<evidence type="ECO:0000259" key="5">
    <source>
        <dbReference type="Pfam" id="PF14905"/>
    </source>
</evidence>
<evidence type="ECO:0000313" key="6">
    <source>
        <dbReference type="EMBL" id="PJJ83781.1"/>
    </source>
</evidence>
<dbReference type="Pfam" id="PF14905">
    <property type="entry name" value="OMP_b-brl_3"/>
    <property type="match status" value="1"/>
</dbReference>
<keyword evidence="3" id="KW-0998">Cell outer membrane</keyword>
<dbReference type="OrthoDB" id="1086219at2"/>
<evidence type="ECO:0000256" key="2">
    <source>
        <dbReference type="ARBA" id="ARBA00023136"/>
    </source>
</evidence>
<organism evidence="6 7">
    <name type="scientific">Mucilaginibacter auburnensis</name>
    <dbReference type="NCBI Taxonomy" id="1457233"/>
    <lineage>
        <taxon>Bacteria</taxon>
        <taxon>Pseudomonadati</taxon>
        <taxon>Bacteroidota</taxon>
        <taxon>Sphingobacteriia</taxon>
        <taxon>Sphingobacteriales</taxon>
        <taxon>Sphingobacteriaceae</taxon>
        <taxon>Mucilaginibacter</taxon>
    </lineage>
</organism>
<feature type="chain" id="PRO_5014195864" evidence="4">
    <location>
        <begin position="23"/>
        <end position="929"/>
    </location>
</feature>
<dbReference type="InterPro" id="IPR013784">
    <property type="entry name" value="Carb-bd-like_fold"/>
</dbReference>
<proteinExistence type="predicted"/>
<dbReference type="SUPFAM" id="SSF56935">
    <property type="entry name" value="Porins"/>
    <property type="match status" value="1"/>
</dbReference>
<comment type="caution">
    <text evidence="6">The sequence shown here is derived from an EMBL/GenBank/DDBJ whole genome shotgun (WGS) entry which is preliminary data.</text>
</comment>
<dbReference type="InterPro" id="IPR041700">
    <property type="entry name" value="OMP_b-brl_3"/>
</dbReference>
<keyword evidence="2" id="KW-0472">Membrane</keyword>
<keyword evidence="4" id="KW-0732">Signal</keyword>
<feature type="signal peptide" evidence="4">
    <location>
        <begin position="1"/>
        <end position="22"/>
    </location>
</feature>
<dbReference type="InterPro" id="IPR036942">
    <property type="entry name" value="Beta-barrel_TonB_sf"/>
</dbReference>
<dbReference type="Pfam" id="PF13620">
    <property type="entry name" value="CarboxypepD_reg"/>
    <property type="match status" value="1"/>
</dbReference>
<comment type="subcellular location">
    <subcellularLocation>
        <location evidence="1">Cell outer membrane</location>
    </subcellularLocation>
</comment>
<dbReference type="GO" id="GO:0030246">
    <property type="term" value="F:carbohydrate binding"/>
    <property type="evidence" value="ECO:0007669"/>
    <property type="project" value="InterPro"/>
</dbReference>
<protein>
    <submittedName>
        <fullName evidence="6">Outer membrane receptor protein involved in Fe transport</fullName>
    </submittedName>
</protein>
<dbReference type="SUPFAM" id="SSF49452">
    <property type="entry name" value="Starch-binding domain-like"/>
    <property type="match status" value="1"/>
</dbReference>
<dbReference type="GO" id="GO:0009279">
    <property type="term" value="C:cell outer membrane"/>
    <property type="evidence" value="ECO:0007669"/>
    <property type="project" value="UniProtKB-SubCell"/>
</dbReference>
<evidence type="ECO:0000256" key="1">
    <source>
        <dbReference type="ARBA" id="ARBA00004442"/>
    </source>
</evidence>
<reference evidence="6 7" key="1">
    <citation type="submission" date="2017-11" db="EMBL/GenBank/DDBJ databases">
        <title>Genomic Encyclopedia of Archaeal and Bacterial Type Strains, Phase II (KMG-II): From Individual Species to Whole Genera.</title>
        <authorList>
            <person name="Goeker M."/>
        </authorList>
    </citation>
    <scope>NUCLEOTIDE SEQUENCE [LARGE SCALE GENOMIC DNA]</scope>
    <source>
        <strain evidence="6 7">DSM 28175</strain>
    </source>
</reference>
<dbReference type="EMBL" id="PGFJ01000001">
    <property type="protein sequence ID" value="PJJ83781.1"/>
    <property type="molecule type" value="Genomic_DNA"/>
</dbReference>
<dbReference type="AlphaFoldDB" id="A0A2H9VSI1"/>
<keyword evidence="6" id="KW-0675">Receptor</keyword>
<feature type="domain" description="Outer membrane protein beta-barrel" evidence="5">
    <location>
        <begin position="464"/>
        <end position="918"/>
    </location>
</feature>
<dbReference type="Gene3D" id="2.40.170.20">
    <property type="entry name" value="TonB-dependent receptor, beta-barrel domain"/>
    <property type="match status" value="1"/>
</dbReference>
<dbReference type="PROSITE" id="PS51257">
    <property type="entry name" value="PROKAR_LIPOPROTEIN"/>
    <property type="match status" value="1"/>
</dbReference>
<evidence type="ECO:0000256" key="3">
    <source>
        <dbReference type="ARBA" id="ARBA00023237"/>
    </source>
</evidence>
<name>A0A2H9VSI1_9SPHI</name>
<gene>
    <name evidence="6" type="ORF">CLV57_0774</name>
</gene>
<evidence type="ECO:0000313" key="7">
    <source>
        <dbReference type="Proteomes" id="UP000242687"/>
    </source>
</evidence>